<proteinExistence type="predicted"/>
<protein>
    <submittedName>
        <fullName evidence="2">Uncharacterized protein</fullName>
    </submittedName>
</protein>
<gene>
    <name evidence="2" type="ORF">EVAR_60986_1</name>
</gene>
<dbReference type="EMBL" id="BGZK01000971">
    <property type="protein sequence ID" value="GBP66929.1"/>
    <property type="molecule type" value="Genomic_DNA"/>
</dbReference>
<feature type="compositionally biased region" description="Basic and acidic residues" evidence="1">
    <location>
        <begin position="140"/>
        <end position="155"/>
    </location>
</feature>
<evidence type="ECO:0000313" key="3">
    <source>
        <dbReference type="Proteomes" id="UP000299102"/>
    </source>
</evidence>
<name>A0A4C1XXC3_EUMVA</name>
<comment type="caution">
    <text evidence="2">The sequence shown here is derived from an EMBL/GenBank/DDBJ whole genome shotgun (WGS) entry which is preliminary data.</text>
</comment>
<dbReference type="OrthoDB" id="425619at2759"/>
<sequence>MNESNGKGNWSKVAEECRNRYNETNHSVTGFSPKYLLSDVERVPSSFILNFLGFNSRPSILPHSDPDHTLDSNPGPTRGLTRFGPRFRPRARHLVSTPRNGFSSDIATGHACHLSRAARCARRRRCGWRHASDLSPPAAAERENVPKRPQTEHQHNSSIKKNADLPVTIGGRAIGARGGGVVFQQVGGGNRLTKLKGSLDY</sequence>
<dbReference type="Proteomes" id="UP000299102">
    <property type="component" value="Unassembled WGS sequence"/>
</dbReference>
<organism evidence="2 3">
    <name type="scientific">Eumeta variegata</name>
    <name type="common">Bagworm moth</name>
    <name type="synonym">Eumeta japonica</name>
    <dbReference type="NCBI Taxonomy" id="151549"/>
    <lineage>
        <taxon>Eukaryota</taxon>
        <taxon>Metazoa</taxon>
        <taxon>Ecdysozoa</taxon>
        <taxon>Arthropoda</taxon>
        <taxon>Hexapoda</taxon>
        <taxon>Insecta</taxon>
        <taxon>Pterygota</taxon>
        <taxon>Neoptera</taxon>
        <taxon>Endopterygota</taxon>
        <taxon>Lepidoptera</taxon>
        <taxon>Glossata</taxon>
        <taxon>Ditrysia</taxon>
        <taxon>Tineoidea</taxon>
        <taxon>Psychidae</taxon>
        <taxon>Oiketicinae</taxon>
        <taxon>Eumeta</taxon>
    </lineage>
</organism>
<reference evidence="2 3" key="1">
    <citation type="journal article" date="2019" name="Commun. Biol.">
        <title>The bagworm genome reveals a unique fibroin gene that provides high tensile strength.</title>
        <authorList>
            <person name="Kono N."/>
            <person name="Nakamura H."/>
            <person name="Ohtoshi R."/>
            <person name="Tomita M."/>
            <person name="Numata K."/>
            <person name="Arakawa K."/>
        </authorList>
    </citation>
    <scope>NUCLEOTIDE SEQUENCE [LARGE SCALE GENOMIC DNA]</scope>
</reference>
<evidence type="ECO:0000256" key="1">
    <source>
        <dbReference type="SAM" id="MobiDB-lite"/>
    </source>
</evidence>
<feature type="region of interest" description="Disordered" evidence="1">
    <location>
        <begin position="63"/>
        <end position="84"/>
    </location>
</feature>
<evidence type="ECO:0000313" key="2">
    <source>
        <dbReference type="EMBL" id="GBP66929.1"/>
    </source>
</evidence>
<dbReference type="AlphaFoldDB" id="A0A4C1XXC3"/>
<feature type="region of interest" description="Disordered" evidence="1">
    <location>
        <begin position="131"/>
        <end position="164"/>
    </location>
</feature>
<keyword evidence="3" id="KW-1185">Reference proteome</keyword>
<accession>A0A4C1XXC3</accession>